<dbReference type="Pfam" id="PF00005">
    <property type="entry name" value="ABC_tran"/>
    <property type="match status" value="1"/>
</dbReference>
<dbReference type="InterPro" id="IPR027417">
    <property type="entry name" value="P-loop_NTPase"/>
</dbReference>
<name>A0A939G0F4_9HYPH</name>
<keyword evidence="12" id="KW-1185">Reference proteome</keyword>
<dbReference type="Gene3D" id="3.40.50.300">
    <property type="entry name" value="P-loop containing nucleotide triphosphate hydrolases"/>
    <property type="match status" value="1"/>
</dbReference>
<dbReference type="GO" id="GO:0016020">
    <property type="term" value="C:membrane"/>
    <property type="evidence" value="ECO:0007669"/>
    <property type="project" value="InterPro"/>
</dbReference>
<dbReference type="PANTHER" id="PTHR42781">
    <property type="entry name" value="SPERMIDINE/PUTRESCINE IMPORT ATP-BINDING PROTEIN POTA"/>
    <property type="match status" value="1"/>
</dbReference>
<dbReference type="PANTHER" id="PTHR42781:SF4">
    <property type="entry name" value="SPERMIDINE_PUTRESCINE IMPORT ATP-BINDING PROTEIN POTA"/>
    <property type="match status" value="1"/>
</dbReference>
<keyword evidence="5" id="KW-0547">Nucleotide-binding</keyword>
<feature type="domain" description="ABC transporter" evidence="10">
    <location>
        <begin position="34"/>
        <end position="266"/>
    </location>
</feature>
<dbReference type="SUPFAM" id="SSF50331">
    <property type="entry name" value="MOP-like"/>
    <property type="match status" value="1"/>
</dbReference>
<dbReference type="AlphaFoldDB" id="A0A939G0F4"/>
<keyword evidence="6 11" id="KW-0067">ATP-binding</keyword>
<evidence type="ECO:0000259" key="10">
    <source>
        <dbReference type="PROSITE" id="PS50893"/>
    </source>
</evidence>
<comment type="caution">
    <text evidence="11">The sequence shown here is derived from an EMBL/GenBank/DDBJ whole genome shotgun (WGS) entry which is preliminary data.</text>
</comment>
<dbReference type="InterPro" id="IPR003439">
    <property type="entry name" value="ABC_transporter-like_ATP-bd"/>
</dbReference>
<protein>
    <submittedName>
        <fullName evidence="11">ABC transporter ATP-binding protein</fullName>
    </submittedName>
</protein>
<keyword evidence="4" id="KW-0410">Iron transport</keyword>
<dbReference type="InterPro" id="IPR003593">
    <property type="entry name" value="AAA+_ATPase"/>
</dbReference>
<dbReference type="SMART" id="SM00382">
    <property type="entry name" value="AAA"/>
    <property type="match status" value="1"/>
</dbReference>
<dbReference type="FunFam" id="3.40.50.300:FF:000425">
    <property type="entry name" value="Probable ABC transporter, ATP-binding subunit"/>
    <property type="match status" value="1"/>
</dbReference>
<dbReference type="InterPro" id="IPR015853">
    <property type="entry name" value="ABC_transpr_FbpC"/>
</dbReference>
<proteinExistence type="inferred from homology"/>
<evidence type="ECO:0000256" key="5">
    <source>
        <dbReference type="ARBA" id="ARBA00022741"/>
    </source>
</evidence>
<accession>A0A939G0F4</accession>
<evidence type="ECO:0000256" key="4">
    <source>
        <dbReference type="ARBA" id="ARBA00022496"/>
    </source>
</evidence>
<reference evidence="11" key="1">
    <citation type="submission" date="2021-03" db="EMBL/GenBank/DDBJ databases">
        <title>Whole genome sequence of Jiella sp. CQZ9-1.</title>
        <authorList>
            <person name="Tuo L."/>
        </authorList>
    </citation>
    <scope>NUCLEOTIDE SEQUENCE</scope>
    <source>
        <strain evidence="11">CQZ9-1</strain>
    </source>
</reference>
<evidence type="ECO:0000313" key="11">
    <source>
        <dbReference type="EMBL" id="MBO0662774.1"/>
    </source>
</evidence>
<keyword evidence="2" id="KW-0813">Transport</keyword>
<dbReference type="InterPro" id="IPR017871">
    <property type="entry name" value="ABC_transporter-like_CS"/>
</dbReference>
<evidence type="ECO:0000256" key="3">
    <source>
        <dbReference type="ARBA" id="ARBA00022475"/>
    </source>
</evidence>
<keyword evidence="8" id="KW-0406">Ion transport</keyword>
<evidence type="ECO:0000256" key="6">
    <source>
        <dbReference type="ARBA" id="ARBA00022840"/>
    </source>
</evidence>
<dbReference type="GO" id="GO:0015408">
    <property type="term" value="F:ABC-type ferric iron transporter activity"/>
    <property type="evidence" value="ECO:0007669"/>
    <property type="project" value="InterPro"/>
</dbReference>
<dbReference type="CDD" id="cd03259">
    <property type="entry name" value="ABC_Carb_Solutes_like"/>
    <property type="match status" value="1"/>
</dbReference>
<evidence type="ECO:0000313" key="12">
    <source>
        <dbReference type="Proteomes" id="UP000664122"/>
    </source>
</evidence>
<dbReference type="GO" id="GO:0005524">
    <property type="term" value="F:ATP binding"/>
    <property type="evidence" value="ECO:0007669"/>
    <property type="project" value="UniProtKB-KW"/>
</dbReference>
<dbReference type="GO" id="GO:0015697">
    <property type="term" value="P:quaternary ammonium group transport"/>
    <property type="evidence" value="ECO:0007669"/>
    <property type="project" value="UniProtKB-ARBA"/>
</dbReference>
<dbReference type="InterPro" id="IPR008995">
    <property type="entry name" value="Mo/tungstate-bd_C_term_dom"/>
</dbReference>
<dbReference type="EMBL" id="JAFMPP010000006">
    <property type="protein sequence ID" value="MBO0662774.1"/>
    <property type="molecule type" value="Genomic_DNA"/>
</dbReference>
<evidence type="ECO:0000256" key="7">
    <source>
        <dbReference type="ARBA" id="ARBA00023004"/>
    </source>
</evidence>
<sequence length="379" mass="40134">MIGRFVRATALPVSASGDAARARTRAGVSFAASLRFDDVSHSVDGTAILKGITLEAAPGEVLCLLGPSGSGKTTMLRIAAGIERQTGGRLLLNGREIAGPTRFVAPERRGIGLMFQDFALFPHMTILDNVRFGLSALNGGAAKREALSALARVGLDHIADSYPHMLSGGEQQRIALARALTPRPSVLLMDEPFSGLDSRLKDVVRTDTLQILRESRATAIIVTHDAEEAMRLGDRIALIKDGALVQVGTAAELYGRPANLFAAGFFSELNLIDGEALGGRIVTPLGPVADTTLSDGTLFTVALRLTGVRLNERPNGVFGRIVARRFLGGVDLLTVAIEGLDAPLRSRMRAGSVPENLQDVVVSIDPQDVIVFAKASGDR</sequence>
<evidence type="ECO:0000256" key="2">
    <source>
        <dbReference type="ARBA" id="ARBA00022448"/>
    </source>
</evidence>
<comment type="similarity">
    <text evidence="1">Belongs to the ABC transporter superfamily.</text>
</comment>
<evidence type="ECO:0000256" key="9">
    <source>
        <dbReference type="ARBA" id="ARBA00023136"/>
    </source>
</evidence>
<gene>
    <name evidence="11" type="ORF">J1C48_09305</name>
</gene>
<dbReference type="InterPro" id="IPR050093">
    <property type="entry name" value="ABC_SmlMolc_Importer"/>
</dbReference>
<dbReference type="PROSITE" id="PS50893">
    <property type="entry name" value="ABC_TRANSPORTER_2"/>
    <property type="match status" value="1"/>
</dbReference>
<dbReference type="SUPFAM" id="SSF52540">
    <property type="entry name" value="P-loop containing nucleoside triphosphate hydrolases"/>
    <property type="match status" value="1"/>
</dbReference>
<keyword evidence="9" id="KW-0472">Membrane</keyword>
<organism evidence="11 12">
    <name type="scientific">Jiella flava</name>
    <dbReference type="NCBI Taxonomy" id="2816857"/>
    <lineage>
        <taxon>Bacteria</taxon>
        <taxon>Pseudomonadati</taxon>
        <taxon>Pseudomonadota</taxon>
        <taxon>Alphaproteobacteria</taxon>
        <taxon>Hyphomicrobiales</taxon>
        <taxon>Aurantimonadaceae</taxon>
        <taxon>Jiella</taxon>
    </lineage>
</organism>
<dbReference type="GO" id="GO:0016887">
    <property type="term" value="F:ATP hydrolysis activity"/>
    <property type="evidence" value="ECO:0007669"/>
    <property type="project" value="InterPro"/>
</dbReference>
<keyword evidence="7" id="KW-0408">Iron</keyword>
<evidence type="ECO:0000256" key="8">
    <source>
        <dbReference type="ARBA" id="ARBA00023065"/>
    </source>
</evidence>
<dbReference type="PROSITE" id="PS00211">
    <property type="entry name" value="ABC_TRANSPORTER_1"/>
    <property type="match status" value="1"/>
</dbReference>
<dbReference type="Proteomes" id="UP000664122">
    <property type="component" value="Unassembled WGS sequence"/>
</dbReference>
<keyword evidence="3" id="KW-1003">Cell membrane</keyword>
<evidence type="ECO:0000256" key="1">
    <source>
        <dbReference type="ARBA" id="ARBA00005417"/>
    </source>
</evidence>